<dbReference type="Pfam" id="PF07992">
    <property type="entry name" value="Pyr_redox_2"/>
    <property type="match status" value="1"/>
</dbReference>
<dbReference type="OrthoDB" id="9781621at2"/>
<gene>
    <name evidence="2" type="ORF">ODE01S_23060</name>
</gene>
<dbReference type="GO" id="GO:0016491">
    <property type="term" value="F:oxidoreductase activity"/>
    <property type="evidence" value="ECO:0007669"/>
    <property type="project" value="InterPro"/>
</dbReference>
<reference evidence="2 3" key="1">
    <citation type="submission" date="2019-07" db="EMBL/GenBank/DDBJ databases">
        <title>Whole genome shotgun sequence of Oceanithermus desulfurans NBRC 100063.</title>
        <authorList>
            <person name="Hosoyama A."/>
            <person name="Uohara A."/>
            <person name="Ohji S."/>
            <person name="Ichikawa N."/>
        </authorList>
    </citation>
    <scope>NUCLEOTIDE SEQUENCE [LARGE SCALE GENOMIC DNA]</scope>
    <source>
        <strain evidence="2 3">NBRC 100063</strain>
    </source>
</reference>
<organism evidence="2 3">
    <name type="scientific">Oceanithermus desulfurans NBRC 100063</name>
    <dbReference type="NCBI Taxonomy" id="1227550"/>
    <lineage>
        <taxon>Bacteria</taxon>
        <taxon>Thermotogati</taxon>
        <taxon>Deinococcota</taxon>
        <taxon>Deinococci</taxon>
        <taxon>Thermales</taxon>
        <taxon>Thermaceae</taxon>
        <taxon>Oceanithermus</taxon>
    </lineage>
</organism>
<dbReference type="EMBL" id="BJXN01000025">
    <property type="protein sequence ID" value="GEM90872.1"/>
    <property type="molecule type" value="Genomic_DNA"/>
</dbReference>
<comment type="caution">
    <text evidence="2">The sequence shown here is derived from an EMBL/GenBank/DDBJ whole genome shotgun (WGS) entry which is preliminary data.</text>
</comment>
<dbReference type="InterPro" id="IPR023753">
    <property type="entry name" value="FAD/NAD-binding_dom"/>
</dbReference>
<dbReference type="SUPFAM" id="SSF51905">
    <property type="entry name" value="FAD/NAD(P)-binding domain"/>
    <property type="match status" value="2"/>
</dbReference>
<dbReference type="PANTHER" id="PTHR43755">
    <property type="match status" value="1"/>
</dbReference>
<dbReference type="PANTHER" id="PTHR43755:SF1">
    <property type="entry name" value="FAD-DEPENDENT PYRIDINE NUCLEOTIDE-DISULPHIDE OXIDOREDUCTASE"/>
    <property type="match status" value="1"/>
</dbReference>
<sequence>MRKKVLILGGGSGGVITANKLVEILGNQVEVTVVDRNAEHTFIAAYPWVAFGLREIEQIRRPLVALQKKGIHFLQAEVQELQPDRNAVQTDRGELTYDYLVVSLGAEPLAYPVEGAQAPWSEEGALALRAWLKESKGERWVVGVSSPYYPCPPAPFEVAGQLDFALRVKGLRSRSSIAIFHVNPAPLAGMGPVISHAISKILDRKGVEFHGSFELAEGGDGVVKAADGRTLEYDRLILVPPFAPNKVVRESPLAGPGGFPEVSPETFRSLQYENIFVIGDTVNPGLNLPPAGVVVHYQGEYVAGVIAADLRGAYIGEPFNPVAMCIMDFGDDAVLPECDFSDMLAGRGMPSCGVMARGRSVRIAKMLFESMFFATLF</sequence>
<evidence type="ECO:0000259" key="1">
    <source>
        <dbReference type="Pfam" id="PF07992"/>
    </source>
</evidence>
<protein>
    <submittedName>
        <fullName evidence="2">Pyridine nucleotide-disulfide oxidoreductase</fullName>
    </submittedName>
</protein>
<evidence type="ECO:0000313" key="2">
    <source>
        <dbReference type="EMBL" id="GEM90872.1"/>
    </source>
</evidence>
<dbReference type="Gene3D" id="3.50.50.100">
    <property type="match status" value="1"/>
</dbReference>
<feature type="domain" description="FAD/NAD(P)-binding" evidence="1">
    <location>
        <begin position="3"/>
        <end position="117"/>
    </location>
</feature>
<dbReference type="RefSeq" id="WP_147149009.1">
    <property type="nucleotide sequence ID" value="NZ_BJXN01000025.1"/>
</dbReference>
<dbReference type="InterPro" id="IPR036188">
    <property type="entry name" value="FAD/NAD-bd_sf"/>
</dbReference>
<name>A0A511RPL3_9DEIN</name>
<evidence type="ECO:0000313" key="3">
    <source>
        <dbReference type="Proteomes" id="UP000321827"/>
    </source>
</evidence>
<dbReference type="InterPro" id="IPR052541">
    <property type="entry name" value="SQRD"/>
</dbReference>
<dbReference type="Proteomes" id="UP000321827">
    <property type="component" value="Unassembled WGS sequence"/>
</dbReference>
<dbReference type="AlphaFoldDB" id="A0A511RPL3"/>
<accession>A0A511RPL3</accession>
<dbReference type="PRINTS" id="PR00368">
    <property type="entry name" value="FADPNR"/>
</dbReference>
<proteinExistence type="predicted"/>